<protein>
    <submittedName>
        <fullName evidence="2">Uncharacterized protein</fullName>
    </submittedName>
</protein>
<dbReference type="EMBL" id="MLQL01000016">
    <property type="protein sequence ID" value="OQE20739.1"/>
    <property type="molecule type" value="Genomic_DNA"/>
</dbReference>
<name>A0A1V6T492_9EURO</name>
<keyword evidence="3" id="KW-1185">Reference proteome</keyword>
<reference evidence="3" key="1">
    <citation type="journal article" date="2017" name="Nat. Microbiol.">
        <title>Global analysis of biosynthetic gene clusters reveals vast potential of secondary metabolite production in Penicillium species.</title>
        <authorList>
            <person name="Nielsen J.C."/>
            <person name="Grijseels S."/>
            <person name="Prigent S."/>
            <person name="Ji B."/>
            <person name="Dainat J."/>
            <person name="Nielsen K.F."/>
            <person name="Frisvad J.C."/>
            <person name="Workman M."/>
            <person name="Nielsen J."/>
        </authorList>
    </citation>
    <scope>NUCLEOTIDE SEQUENCE [LARGE SCALE GENOMIC DNA]</scope>
    <source>
        <strain evidence="3">IBT 14082</strain>
    </source>
</reference>
<evidence type="ECO:0000313" key="2">
    <source>
        <dbReference type="EMBL" id="OQE20739.1"/>
    </source>
</evidence>
<feature type="transmembrane region" description="Helical" evidence="1">
    <location>
        <begin position="50"/>
        <end position="72"/>
    </location>
</feature>
<dbReference type="AlphaFoldDB" id="A0A1V6T492"/>
<keyword evidence="1" id="KW-0472">Membrane</keyword>
<sequence>MRVYVPSSHLHICRSEEVVARYQQVKSAEGIQSDENFKKLLNRFTAGKEFPWSAVLIILPILLLKLLSSAAVRHRRGQGKDKNLVLPAALSLRPQLLLYLVGSKQQSLRPALKWIGLC</sequence>
<organism evidence="2 3">
    <name type="scientific">Penicillium flavigenum</name>
    <dbReference type="NCBI Taxonomy" id="254877"/>
    <lineage>
        <taxon>Eukaryota</taxon>
        <taxon>Fungi</taxon>
        <taxon>Dikarya</taxon>
        <taxon>Ascomycota</taxon>
        <taxon>Pezizomycotina</taxon>
        <taxon>Eurotiomycetes</taxon>
        <taxon>Eurotiomycetidae</taxon>
        <taxon>Eurotiales</taxon>
        <taxon>Aspergillaceae</taxon>
        <taxon>Penicillium</taxon>
    </lineage>
</organism>
<evidence type="ECO:0000256" key="1">
    <source>
        <dbReference type="SAM" id="Phobius"/>
    </source>
</evidence>
<keyword evidence="1" id="KW-0812">Transmembrane</keyword>
<keyword evidence="1" id="KW-1133">Transmembrane helix</keyword>
<comment type="caution">
    <text evidence="2">The sequence shown here is derived from an EMBL/GenBank/DDBJ whole genome shotgun (WGS) entry which is preliminary data.</text>
</comment>
<gene>
    <name evidence="2" type="ORF">PENFLA_c016G07461</name>
</gene>
<proteinExistence type="predicted"/>
<accession>A0A1V6T492</accession>
<dbReference type="Proteomes" id="UP000191342">
    <property type="component" value="Unassembled WGS sequence"/>
</dbReference>
<evidence type="ECO:0000313" key="3">
    <source>
        <dbReference type="Proteomes" id="UP000191342"/>
    </source>
</evidence>